<dbReference type="Pfam" id="PF01674">
    <property type="entry name" value="Lipase_2"/>
    <property type="match status" value="1"/>
</dbReference>
<dbReference type="KEGG" id="adi:B5T_00094"/>
<dbReference type="AlphaFoldDB" id="K0C774"/>
<dbReference type="PANTHER" id="PTHR37946:SF1">
    <property type="entry name" value="SLL1969 PROTEIN"/>
    <property type="match status" value="1"/>
</dbReference>
<evidence type="ECO:0000313" key="2">
    <source>
        <dbReference type="EMBL" id="AFT68383.1"/>
    </source>
</evidence>
<dbReference type="HOGENOM" id="CLU_065542_0_0_6"/>
<sequence>MPGVPVTKGEARMSWIFCLLLALMLIPGALTLVFYLLWYYDRRAFPSPTPADRDAPLRPLPALLAVAREAVSLTVLVLSYPLRLVQDASPQRSRQQGQKPIILVHGYGGNSTNFLWLQWWLRRRGWANVYSVSYTPPHINARKLAQQVADHVDRILALTGAEKADLVCHSMGGPLVRYALKNLGLAGKVDRVITLGSPHRGSRISALFAPRGAAAQMRYDSPFVKELEEGGVCPGGARYQVIYSTMDNFILPASSALLDGAERTVHVPYLGHCALLYSRRVARAVAEGLQDETMR</sequence>
<dbReference type="PATRIC" id="fig|930169.3.peg.94"/>
<dbReference type="Proteomes" id="UP000006286">
    <property type="component" value="Chromosome"/>
</dbReference>
<dbReference type="Gene3D" id="3.40.50.1820">
    <property type="entry name" value="alpha/beta hydrolase"/>
    <property type="match status" value="1"/>
</dbReference>
<evidence type="ECO:0000256" key="1">
    <source>
        <dbReference type="SAM" id="Phobius"/>
    </source>
</evidence>
<keyword evidence="1" id="KW-0472">Membrane</keyword>
<protein>
    <submittedName>
        <fullName evidence="2">Lipase family</fullName>
    </submittedName>
</protein>
<dbReference type="PANTHER" id="PTHR37946">
    <property type="entry name" value="SLL1969 PROTEIN"/>
    <property type="match status" value="1"/>
</dbReference>
<dbReference type="EMBL" id="CP003466">
    <property type="protein sequence ID" value="AFT68383.1"/>
    <property type="molecule type" value="Genomic_DNA"/>
</dbReference>
<dbReference type="STRING" id="930169.B5T_00094"/>
<keyword evidence="1" id="KW-0812">Transmembrane</keyword>
<dbReference type="eggNOG" id="COG1075">
    <property type="taxonomic scope" value="Bacteria"/>
</dbReference>
<proteinExistence type="predicted"/>
<accession>K0C774</accession>
<feature type="transmembrane region" description="Helical" evidence="1">
    <location>
        <begin position="15"/>
        <end position="40"/>
    </location>
</feature>
<gene>
    <name evidence="2" type="ordered locus">B5T_00094</name>
</gene>
<dbReference type="GO" id="GO:0016042">
    <property type="term" value="P:lipid catabolic process"/>
    <property type="evidence" value="ECO:0007669"/>
    <property type="project" value="InterPro"/>
</dbReference>
<dbReference type="InterPro" id="IPR029058">
    <property type="entry name" value="AB_hydrolase_fold"/>
</dbReference>
<keyword evidence="1" id="KW-1133">Transmembrane helix</keyword>
<keyword evidence="3" id="KW-1185">Reference proteome</keyword>
<dbReference type="InterPro" id="IPR002918">
    <property type="entry name" value="Lipase_EstA/Esterase_EstB"/>
</dbReference>
<dbReference type="SUPFAM" id="SSF53474">
    <property type="entry name" value="alpha/beta-Hydrolases"/>
    <property type="match status" value="1"/>
</dbReference>
<dbReference type="GO" id="GO:0016787">
    <property type="term" value="F:hydrolase activity"/>
    <property type="evidence" value="ECO:0007669"/>
    <property type="project" value="InterPro"/>
</dbReference>
<organism evidence="2 3">
    <name type="scientific">Alcanivorax dieselolei (strain DSM 16502 / CGMCC 1.3690 / MCCC 1A00001 / B-5)</name>
    <name type="common">Alloalcanivorax dieselolei</name>
    <dbReference type="NCBI Taxonomy" id="930169"/>
    <lineage>
        <taxon>Bacteria</taxon>
        <taxon>Pseudomonadati</taxon>
        <taxon>Pseudomonadota</taxon>
        <taxon>Gammaproteobacteria</taxon>
        <taxon>Oceanospirillales</taxon>
        <taxon>Alcanivoracaceae</taxon>
        <taxon>Alloalcanivorax</taxon>
    </lineage>
</organism>
<evidence type="ECO:0000313" key="3">
    <source>
        <dbReference type="Proteomes" id="UP000006286"/>
    </source>
</evidence>
<name>K0C774_ALCDB</name>
<reference evidence="2 3" key="1">
    <citation type="journal article" date="2012" name="J. Bacteriol.">
        <title>Complete genome sequence of Alcanivorax dieselolei type strain B5.</title>
        <authorList>
            <person name="Lai Q."/>
            <person name="Li W."/>
            <person name="Shao Z."/>
        </authorList>
    </citation>
    <scope>NUCLEOTIDE SEQUENCE [LARGE SCALE GENOMIC DNA]</scope>
    <source>
        <strain evidence="3">DSM 16502 / CGMCC 1.3690 / B-5</strain>
    </source>
</reference>